<dbReference type="EMBL" id="QLLL01000003">
    <property type="protein sequence ID" value="RAJ06666.1"/>
    <property type="molecule type" value="Genomic_DNA"/>
</dbReference>
<feature type="transmembrane region" description="Helical" evidence="1">
    <location>
        <begin position="39"/>
        <end position="59"/>
    </location>
</feature>
<keyword evidence="1" id="KW-0472">Membrane</keyword>
<name>A0A327QPW3_9BACT</name>
<keyword evidence="1" id="KW-0812">Transmembrane</keyword>
<reference evidence="2 3" key="1">
    <citation type="submission" date="2018-06" db="EMBL/GenBank/DDBJ databases">
        <title>Genomic Encyclopedia of Archaeal and Bacterial Type Strains, Phase II (KMG-II): from individual species to whole genera.</title>
        <authorList>
            <person name="Goeker M."/>
        </authorList>
    </citation>
    <scope>NUCLEOTIDE SEQUENCE [LARGE SCALE GENOMIC DNA]</scope>
    <source>
        <strain evidence="2 3">DSM 23857</strain>
    </source>
</reference>
<evidence type="ECO:0000313" key="3">
    <source>
        <dbReference type="Proteomes" id="UP000249547"/>
    </source>
</evidence>
<feature type="transmembrane region" description="Helical" evidence="1">
    <location>
        <begin position="71"/>
        <end position="92"/>
    </location>
</feature>
<feature type="transmembrane region" description="Helical" evidence="1">
    <location>
        <begin position="169"/>
        <end position="187"/>
    </location>
</feature>
<sequence length="190" mass="23597">MEEYSHIKTVIAMILSLSVAVLLRGTVRFVQHPGRLKIYWVHLAWVFYLFLLLLHFWWWEIYLRTIQQWYFTEYFFVIMYILLFYILASMLYPDDLRDHKEDFQVYFYSRKKWFFAILASTYLFDFVDTLIKGEAYYRHYTWEYPVRNMTHFILCLVAIRVNNKRFQEVLVVGFILYELLYIFRLFLKEG</sequence>
<gene>
    <name evidence="2" type="ORF">LX64_01793</name>
</gene>
<accession>A0A327QPW3</accession>
<feature type="transmembrane region" description="Helical" evidence="1">
    <location>
        <begin position="6"/>
        <end position="27"/>
    </location>
</feature>
<evidence type="ECO:0000313" key="2">
    <source>
        <dbReference type="EMBL" id="RAJ06666.1"/>
    </source>
</evidence>
<dbReference type="Proteomes" id="UP000249547">
    <property type="component" value="Unassembled WGS sequence"/>
</dbReference>
<keyword evidence="3" id="KW-1185">Reference proteome</keyword>
<evidence type="ECO:0000256" key="1">
    <source>
        <dbReference type="SAM" id="Phobius"/>
    </source>
</evidence>
<feature type="transmembrane region" description="Helical" evidence="1">
    <location>
        <begin position="144"/>
        <end position="162"/>
    </location>
</feature>
<dbReference type="AlphaFoldDB" id="A0A327QPW3"/>
<organism evidence="2 3">
    <name type="scientific">Chitinophaga skermanii</name>
    <dbReference type="NCBI Taxonomy" id="331697"/>
    <lineage>
        <taxon>Bacteria</taxon>
        <taxon>Pseudomonadati</taxon>
        <taxon>Bacteroidota</taxon>
        <taxon>Chitinophagia</taxon>
        <taxon>Chitinophagales</taxon>
        <taxon>Chitinophagaceae</taxon>
        <taxon>Chitinophaga</taxon>
    </lineage>
</organism>
<comment type="caution">
    <text evidence="2">The sequence shown here is derived from an EMBL/GenBank/DDBJ whole genome shotgun (WGS) entry which is preliminary data.</text>
</comment>
<keyword evidence="1" id="KW-1133">Transmembrane helix</keyword>
<protein>
    <submittedName>
        <fullName evidence="2">Uncharacterized protein</fullName>
    </submittedName>
</protein>
<proteinExistence type="predicted"/>
<feature type="transmembrane region" description="Helical" evidence="1">
    <location>
        <begin position="113"/>
        <end position="132"/>
    </location>
</feature>